<feature type="chain" id="PRO_5037664381" description="GH16 domain-containing protein" evidence="2">
    <location>
        <begin position="21"/>
        <end position="291"/>
    </location>
</feature>
<feature type="compositionally biased region" description="Polar residues" evidence="1">
    <location>
        <begin position="44"/>
        <end position="64"/>
    </location>
</feature>
<organism evidence="4 5">
    <name type="scientific">Paractinoplanes ferrugineus</name>
    <dbReference type="NCBI Taxonomy" id="113564"/>
    <lineage>
        <taxon>Bacteria</taxon>
        <taxon>Bacillati</taxon>
        <taxon>Actinomycetota</taxon>
        <taxon>Actinomycetes</taxon>
        <taxon>Micromonosporales</taxon>
        <taxon>Micromonosporaceae</taxon>
        <taxon>Paractinoplanes</taxon>
    </lineage>
</organism>
<feature type="domain" description="GH16" evidence="3">
    <location>
        <begin position="57"/>
        <end position="290"/>
    </location>
</feature>
<comment type="caution">
    <text evidence="4">The sequence shown here is derived from an EMBL/GenBank/DDBJ whole genome shotgun (WGS) entry which is preliminary data.</text>
</comment>
<evidence type="ECO:0000313" key="5">
    <source>
        <dbReference type="Proteomes" id="UP000598174"/>
    </source>
</evidence>
<dbReference type="PANTHER" id="PTHR10963">
    <property type="entry name" value="GLYCOSYL HYDROLASE-RELATED"/>
    <property type="match status" value="1"/>
</dbReference>
<proteinExistence type="predicted"/>
<dbReference type="CDD" id="cd00413">
    <property type="entry name" value="Glyco_hydrolase_16"/>
    <property type="match status" value="1"/>
</dbReference>
<gene>
    <name evidence="4" type="ORF">Afe05nite_32390</name>
</gene>
<dbReference type="RefSeq" id="WP_203817926.1">
    <property type="nucleotide sequence ID" value="NZ_BAAABP010000058.1"/>
</dbReference>
<dbReference type="GO" id="GO:0005975">
    <property type="term" value="P:carbohydrate metabolic process"/>
    <property type="evidence" value="ECO:0007669"/>
    <property type="project" value="InterPro"/>
</dbReference>
<dbReference type="PROSITE" id="PS51257">
    <property type="entry name" value="PROKAR_LIPOPROTEIN"/>
    <property type="match status" value="1"/>
</dbReference>
<dbReference type="Gene3D" id="2.60.120.200">
    <property type="match status" value="1"/>
</dbReference>
<dbReference type="Pfam" id="PF00722">
    <property type="entry name" value="Glyco_hydro_16"/>
    <property type="match status" value="1"/>
</dbReference>
<evidence type="ECO:0000259" key="3">
    <source>
        <dbReference type="PROSITE" id="PS51762"/>
    </source>
</evidence>
<dbReference type="InterPro" id="IPR013320">
    <property type="entry name" value="ConA-like_dom_sf"/>
</dbReference>
<keyword evidence="2" id="KW-0732">Signal</keyword>
<accession>A0A919J0C9</accession>
<evidence type="ECO:0000313" key="4">
    <source>
        <dbReference type="EMBL" id="GIE11399.1"/>
    </source>
</evidence>
<dbReference type="InterPro" id="IPR000757">
    <property type="entry name" value="Beta-glucanase-like"/>
</dbReference>
<evidence type="ECO:0000256" key="1">
    <source>
        <dbReference type="SAM" id="MobiDB-lite"/>
    </source>
</evidence>
<dbReference type="AlphaFoldDB" id="A0A919J0C9"/>
<dbReference type="GO" id="GO:0004553">
    <property type="term" value="F:hydrolase activity, hydrolyzing O-glycosyl compounds"/>
    <property type="evidence" value="ECO:0007669"/>
    <property type="project" value="InterPro"/>
</dbReference>
<name>A0A919J0C9_9ACTN</name>
<dbReference type="SUPFAM" id="SSF49899">
    <property type="entry name" value="Concanavalin A-like lectins/glucanases"/>
    <property type="match status" value="1"/>
</dbReference>
<protein>
    <recommendedName>
        <fullName evidence="3">GH16 domain-containing protein</fullName>
    </recommendedName>
</protein>
<dbReference type="InterPro" id="IPR050546">
    <property type="entry name" value="Glycosyl_Hydrlase_16"/>
</dbReference>
<dbReference type="EMBL" id="BOMM01000028">
    <property type="protein sequence ID" value="GIE11399.1"/>
    <property type="molecule type" value="Genomic_DNA"/>
</dbReference>
<dbReference type="PANTHER" id="PTHR10963:SF60">
    <property type="entry name" value="GRAM-NEGATIVE BACTERIA-BINDING PROTEIN 1-RELATED"/>
    <property type="match status" value="1"/>
</dbReference>
<keyword evidence="5" id="KW-1185">Reference proteome</keyword>
<dbReference type="PROSITE" id="PS51762">
    <property type="entry name" value="GH16_2"/>
    <property type="match status" value="1"/>
</dbReference>
<dbReference type="Proteomes" id="UP000598174">
    <property type="component" value="Unassembled WGS sequence"/>
</dbReference>
<feature type="signal peptide" evidence="2">
    <location>
        <begin position="1"/>
        <end position="20"/>
    </location>
</feature>
<reference evidence="4" key="1">
    <citation type="submission" date="2021-01" db="EMBL/GenBank/DDBJ databases">
        <title>Whole genome shotgun sequence of Actinoplanes ferrugineus NBRC 15555.</title>
        <authorList>
            <person name="Komaki H."/>
            <person name="Tamura T."/>
        </authorList>
    </citation>
    <scope>NUCLEOTIDE SEQUENCE</scope>
    <source>
        <strain evidence="4">NBRC 15555</strain>
    </source>
</reference>
<sequence length="291" mass="31387">MLKRLAVAGAGVVLACTVAACGGTGEQAGAGASPSTEWVGKTPSGGSTNPGKQLSSPTYQTSPKPGSAVDWGDPFVVENFNAPLDDDWGVYDSPNGKPPRSSDMVAVADGMLQLSGGVSKKSGKDVGAGAAYYRDQKFGKWEVRFRVQAGAGYAPAVLLWPEDNADWPKNGEIDMMEVIDPKRQGGGTYLHHGKNNEHVGVDYTKADFTRFHTVGVEWLPSRVTYYLDGKPYFNVTPDQMDTGLPDEGPMHLALQLDQGCGYPIPCRNAQTPERVVMDVDWIKIWKYRGKS</sequence>
<evidence type="ECO:0000256" key="2">
    <source>
        <dbReference type="SAM" id="SignalP"/>
    </source>
</evidence>
<feature type="region of interest" description="Disordered" evidence="1">
    <location>
        <begin position="25"/>
        <end position="67"/>
    </location>
</feature>